<feature type="compositionally biased region" description="Low complexity" evidence="5">
    <location>
        <begin position="257"/>
        <end position="272"/>
    </location>
</feature>
<reference evidence="8" key="1">
    <citation type="submission" date="2016-03" db="EMBL/GenBank/DDBJ databases">
        <authorList>
            <person name="Devillers Hugo."/>
        </authorList>
    </citation>
    <scope>NUCLEOTIDE SEQUENCE [LARGE SCALE GENOMIC DNA]</scope>
</reference>
<comment type="subcellular location">
    <subcellularLocation>
        <location evidence="2">Nucleus</location>
    </subcellularLocation>
</comment>
<dbReference type="AlphaFoldDB" id="A0A1G4JVT0"/>
<name>A0A1G4JVT0_9SACH</name>
<keyword evidence="8" id="KW-1185">Reference proteome</keyword>
<protein>
    <submittedName>
        <fullName evidence="7">LANO_0E09164g1_1</fullName>
    </submittedName>
</protein>
<accession>A0A1G4JVT0</accession>
<feature type="region of interest" description="Disordered" evidence="5">
    <location>
        <begin position="289"/>
        <end position="310"/>
    </location>
</feature>
<organism evidence="7 8">
    <name type="scientific">Lachancea nothofagi CBS 11611</name>
    <dbReference type="NCBI Taxonomy" id="1266666"/>
    <lineage>
        <taxon>Eukaryota</taxon>
        <taxon>Fungi</taxon>
        <taxon>Dikarya</taxon>
        <taxon>Ascomycota</taxon>
        <taxon>Saccharomycotina</taxon>
        <taxon>Saccharomycetes</taxon>
        <taxon>Saccharomycetales</taxon>
        <taxon>Saccharomycetaceae</taxon>
        <taxon>Lachancea</taxon>
    </lineage>
</organism>
<evidence type="ECO:0000256" key="2">
    <source>
        <dbReference type="ARBA" id="ARBA00004123"/>
    </source>
</evidence>
<dbReference type="GO" id="GO:0003755">
    <property type="term" value="F:peptidyl-prolyl cis-trans isomerase activity"/>
    <property type="evidence" value="ECO:0007669"/>
    <property type="project" value="UniProtKB-EC"/>
</dbReference>
<dbReference type="InterPro" id="IPR044666">
    <property type="entry name" value="Cyclophilin_A-like"/>
</dbReference>
<dbReference type="GO" id="GO:0071013">
    <property type="term" value="C:catalytic step 2 spliceosome"/>
    <property type="evidence" value="ECO:0007669"/>
    <property type="project" value="TreeGrafter"/>
</dbReference>
<dbReference type="EMBL" id="LT598451">
    <property type="protein sequence ID" value="SCU95071.1"/>
    <property type="molecule type" value="Genomic_DNA"/>
</dbReference>
<dbReference type="Proteomes" id="UP000189911">
    <property type="component" value="Chromosome E"/>
</dbReference>
<feature type="domain" description="PPIase cyclophilin-type" evidence="6">
    <location>
        <begin position="17"/>
        <end position="154"/>
    </location>
</feature>
<dbReference type="InterPro" id="IPR002130">
    <property type="entry name" value="Cyclophilin-type_PPIase_dom"/>
</dbReference>
<dbReference type="PROSITE" id="PS50072">
    <property type="entry name" value="CSA_PPIASE_2"/>
    <property type="match status" value="1"/>
</dbReference>
<dbReference type="SUPFAM" id="SSF50891">
    <property type="entry name" value="Cyclophilin-like"/>
    <property type="match status" value="1"/>
</dbReference>
<comment type="catalytic activity">
    <reaction evidence="1">
        <text>[protein]-peptidylproline (omega=180) = [protein]-peptidylproline (omega=0)</text>
        <dbReference type="Rhea" id="RHEA:16237"/>
        <dbReference type="Rhea" id="RHEA-COMP:10747"/>
        <dbReference type="Rhea" id="RHEA-COMP:10748"/>
        <dbReference type="ChEBI" id="CHEBI:83833"/>
        <dbReference type="ChEBI" id="CHEBI:83834"/>
        <dbReference type="EC" id="5.2.1.8"/>
    </reaction>
</comment>
<feature type="compositionally biased region" description="Polar residues" evidence="5">
    <location>
        <begin position="219"/>
        <end position="229"/>
    </location>
</feature>
<gene>
    <name evidence="7" type="ORF">LANO_0E09164G</name>
</gene>
<evidence type="ECO:0000256" key="5">
    <source>
        <dbReference type="SAM" id="MobiDB-lite"/>
    </source>
</evidence>
<evidence type="ECO:0000313" key="7">
    <source>
        <dbReference type="EMBL" id="SCU95071.1"/>
    </source>
</evidence>
<proteinExistence type="inferred from homology"/>
<feature type="compositionally biased region" description="Polar residues" evidence="5">
    <location>
        <begin position="293"/>
        <end position="303"/>
    </location>
</feature>
<comment type="similarity">
    <text evidence="4">Belongs to the cyclophilin-type PPIase family. CWC27 subfamily.</text>
</comment>
<evidence type="ECO:0000259" key="6">
    <source>
        <dbReference type="PROSITE" id="PS50072"/>
    </source>
</evidence>
<evidence type="ECO:0000313" key="8">
    <source>
        <dbReference type="Proteomes" id="UP000189911"/>
    </source>
</evidence>
<dbReference type="Pfam" id="PF00160">
    <property type="entry name" value="Pro_isomerase"/>
    <property type="match status" value="1"/>
</dbReference>
<dbReference type="Gene3D" id="2.40.100.10">
    <property type="entry name" value="Cyclophilin-like"/>
    <property type="match status" value="1"/>
</dbReference>
<dbReference type="OrthoDB" id="442970at2759"/>
<sequence>MAHGLEPRTSAKCTIWTSLGPLKVELWAKECPKTVFRFLKNCVDGEYDGVSFKRKVFDVAVQTADAGNEPWETMEMDTRIKMNCRGLLAVSPGSKGAFFVTLRDATELDGKVTVFGKLVDNSYYTLLRVAEKELKPEPHSTEYLYPATIERIEIEEPYFEKLDANKRPIQQLVAHTPKPKRAKRAAKIRLDYEDEGDAEEAVDVKIAAAHDLSIDESLVRQTTKLSPNPDSEESQKRMEGFETPQEGVVDEPVEQKASSLSSFLQSSGSASGNISERELKTMELLAKFKQKSAHSNPITSHELNFSKKGQ</sequence>
<evidence type="ECO:0000256" key="4">
    <source>
        <dbReference type="ARBA" id="ARBA00038509"/>
    </source>
</evidence>
<evidence type="ECO:0000256" key="1">
    <source>
        <dbReference type="ARBA" id="ARBA00000971"/>
    </source>
</evidence>
<keyword evidence="3" id="KW-0539">Nucleus</keyword>
<dbReference type="PANTHER" id="PTHR45625">
    <property type="entry name" value="PEPTIDYL-PROLYL CIS-TRANS ISOMERASE-RELATED"/>
    <property type="match status" value="1"/>
</dbReference>
<feature type="region of interest" description="Disordered" evidence="5">
    <location>
        <begin position="218"/>
        <end position="275"/>
    </location>
</feature>
<evidence type="ECO:0000256" key="3">
    <source>
        <dbReference type="ARBA" id="ARBA00023242"/>
    </source>
</evidence>
<dbReference type="PANTHER" id="PTHR45625:SF6">
    <property type="entry name" value="SPLICEOSOME-ASSOCIATED PROTEIN CWC27 HOMOLOG"/>
    <property type="match status" value="1"/>
</dbReference>
<dbReference type="InterPro" id="IPR029000">
    <property type="entry name" value="Cyclophilin-like_dom_sf"/>
</dbReference>